<dbReference type="AlphaFoldDB" id="A0A1J0A7M9"/>
<proteinExistence type="predicted"/>
<comment type="subcellular location">
    <subcellularLocation>
        <location evidence="1">Cell surface</location>
    </subcellularLocation>
</comment>
<dbReference type="GO" id="GO:0030420">
    <property type="term" value="P:establishment of competence for transformation"/>
    <property type="evidence" value="ECO:0007669"/>
    <property type="project" value="UniProtKB-KW"/>
</dbReference>
<keyword evidence="3" id="KW-0472">Membrane</keyword>
<organism evidence="4 5">
    <name type="scientific">Vagococcus teuberi</name>
    <dbReference type="NCBI Taxonomy" id="519472"/>
    <lineage>
        <taxon>Bacteria</taxon>
        <taxon>Bacillati</taxon>
        <taxon>Bacillota</taxon>
        <taxon>Bacilli</taxon>
        <taxon>Lactobacillales</taxon>
        <taxon>Enterococcaceae</taxon>
        <taxon>Vagococcus</taxon>
    </lineage>
</organism>
<evidence type="ECO:0000256" key="1">
    <source>
        <dbReference type="ARBA" id="ARBA00004241"/>
    </source>
</evidence>
<sequence length="147" mass="16993">MNDEGFTLWECLCVLLVISILAIMPILKIEKWREKQTAASQLILFERLYERSQHSAVVEQEQSKVKAISSSQCLFFSYTFKGEKIEEKIEINRPLYIQKDSEVTLQSGSASPSVLETFEFYDDSTQTSIRYVVQLGSSKVFKYVEKK</sequence>
<evidence type="ECO:0000256" key="2">
    <source>
        <dbReference type="ARBA" id="ARBA00023287"/>
    </source>
</evidence>
<dbReference type="GO" id="GO:0009986">
    <property type="term" value="C:cell surface"/>
    <property type="evidence" value="ECO:0007669"/>
    <property type="project" value="UniProtKB-SubCell"/>
</dbReference>
<keyword evidence="2" id="KW-0178">Competence</keyword>
<feature type="transmembrane region" description="Helical" evidence="3">
    <location>
        <begin position="6"/>
        <end position="27"/>
    </location>
</feature>
<keyword evidence="3" id="KW-1133">Transmembrane helix</keyword>
<dbReference type="Proteomes" id="UP000191200">
    <property type="component" value="Chromosome"/>
</dbReference>
<reference evidence="4 5" key="1">
    <citation type="submission" date="2016-09" db="EMBL/GenBank/DDBJ databases">
        <title>Vagococcus teuberi sp. nov., isolated from the Malian artisanal sour milk fene.</title>
        <authorList>
            <person name="Wullschleger S."/>
            <person name="Seifert C."/>
            <person name="Baumgartner S."/>
            <person name="Lacroix C."/>
            <person name="Bonfoh B."/>
            <person name="Stevens M.J."/>
            <person name="Meile L."/>
        </authorList>
    </citation>
    <scope>NUCLEOTIDE SEQUENCE [LARGE SCALE GENOMIC DNA]</scope>
    <source>
        <strain evidence="4 5">DSM 21459</strain>
    </source>
</reference>
<keyword evidence="5" id="KW-1185">Reference proteome</keyword>
<dbReference type="STRING" id="519472.BHY08_09075"/>
<evidence type="ECO:0000256" key="3">
    <source>
        <dbReference type="SAM" id="Phobius"/>
    </source>
</evidence>
<protein>
    <recommendedName>
        <fullName evidence="6">Prepilin-type N-terminal cleavage/methylation domain-containing protein</fullName>
    </recommendedName>
</protein>
<dbReference type="EMBL" id="CP017267">
    <property type="protein sequence ID" value="APB31948.1"/>
    <property type="molecule type" value="Genomic_DNA"/>
</dbReference>
<dbReference type="OrthoDB" id="2199641at2"/>
<evidence type="ECO:0008006" key="6">
    <source>
        <dbReference type="Google" id="ProtNLM"/>
    </source>
</evidence>
<dbReference type="RefSeq" id="WP_071457556.1">
    <property type="nucleotide sequence ID" value="NZ_CP017267.1"/>
</dbReference>
<accession>A0A1J0A7M9</accession>
<gene>
    <name evidence="4" type="ORF">BHY08_09075</name>
</gene>
<dbReference type="KEGG" id="vte:BHY08_09075"/>
<dbReference type="NCBIfam" id="TIGR02532">
    <property type="entry name" value="IV_pilin_GFxxxE"/>
    <property type="match status" value="1"/>
</dbReference>
<name>A0A1J0A7M9_9ENTE</name>
<evidence type="ECO:0000313" key="5">
    <source>
        <dbReference type="Proteomes" id="UP000191200"/>
    </source>
</evidence>
<dbReference type="InterPro" id="IPR012902">
    <property type="entry name" value="N_methyl_site"/>
</dbReference>
<keyword evidence="3" id="KW-0812">Transmembrane</keyword>
<evidence type="ECO:0000313" key="4">
    <source>
        <dbReference type="EMBL" id="APB31948.1"/>
    </source>
</evidence>